<feature type="binding site" evidence="6">
    <location>
        <begin position="15"/>
        <end position="17"/>
    </location>
    <ligand>
        <name>FMN</name>
        <dbReference type="ChEBI" id="CHEBI:58210"/>
    </ligand>
</feature>
<dbReference type="EC" id="1.6.5.-" evidence="6"/>
<evidence type="ECO:0000313" key="8">
    <source>
        <dbReference type="EMBL" id="NEX23108.1"/>
    </source>
</evidence>
<keyword evidence="1 6" id="KW-0285">Flavoprotein</keyword>
<comment type="function">
    <text evidence="6">Also exhibits azoreductase activity. Catalyzes the reductive cleavage of the azo bond in aromatic azo compounds to the corresponding amines.</text>
</comment>
<name>A0A6P1DY30_9GAMM</name>
<dbReference type="PANTHER" id="PTHR43741">
    <property type="entry name" value="FMN-DEPENDENT NADH-AZOREDUCTASE 1"/>
    <property type="match status" value="1"/>
</dbReference>
<dbReference type="PANTHER" id="PTHR43741:SF4">
    <property type="entry name" value="FMN-DEPENDENT NADH:QUINONE OXIDOREDUCTASE"/>
    <property type="match status" value="1"/>
</dbReference>
<gene>
    <name evidence="6" type="primary">azoR</name>
    <name evidence="8" type="ORF">G3480_22885</name>
</gene>
<dbReference type="GO" id="GO:0010181">
    <property type="term" value="F:FMN binding"/>
    <property type="evidence" value="ECO:0007669"/>
    <property type="project" value="UniProtKB-UniRule"/>
</dbReference>
<dbReference type="RefSeq" id="WP_164656421.1">
    <property type="nucleotide sequence ID" value="NZ_JAAIJR010000157.1"/>
</dbReference>
<dbReference type="HAMAP" id="MF_01216">
    <property type="entry name" value="Azoreductase_type1"/>
    <property type="match status" value="1"/>
</dbReference>
<feature type="domain" description="Flavodoxin-like fold" evidence="7">
    <location>
        <begin position="1"/>
        <end position="198"/>
    </location>
</feature>
<comment type="cofactor">
    <cofactor evidence="6">
        <name>FMN</name>
        <dbReference type="ChEBI" id="CHEBI:58210"/>
    </cofactor>
    <text evidence="6">Binds 1 FMN per subunit.</text>
</comment>
<comment type="caution">
    <text evidence="8">The sequence shown here is derived from an EMBL/GenBank/DDBJ whole genome shotgun (WGS) entry which is preliminary data.</text>
</comment>
<comment type="subunit">
    <text evidence="6">Homodimer.</text>
</comment>
<evidence type="ECO:0000256" key="6">
    <source>
        <dbReference type="HAMAP-Rule" id="MF_01216"/>
    </source>
</evidence>
<evidence type="ECO:0000256" key="2">
    <source>
        <dbReference type="ARBA" id="ARBA00022643"/>
    </source>
</evidence>
<dbReference type="GO" id="GO:0016652">
    <property type="term" value="F:oxidoreductase activity, acting on NAD(P)H as acceptor"/>
    <property type="evidence" value="ECO:0007669"/>
    <property type="project" value="UniProtKB-UniRule"/>
</dbReference>
<organism evidence="8 9">
    <name type="scientific">Thiorhodococcus mannitoliphagus</name>
    <dbReference type="NCBI Taxonomy" id="329406"/>
    <lineage>
        <taxon>Bacteria</taxon>
        <taxon>Pseudomonadati</taxon>
        <taxon>Pseudomonadota</taxon>
        <taxon>Gammaproteobacteria</taxon>
        <taxon>Chromatiales</taxon>
        <taxon>Chromatiaceae</taxon>
        <taxon>Thiorhodococcus</taxon>
    </lineage>
</organism>
<keyword evidence="2 6" id="KW-0288">FMN</keyword>
<comment type="function">
    <text evidence="6">Quinone reductase that provides resistance to thiol-specific stress caused by electrophilic quinones.</text>
</comment>
<dbReference type="Pfam" id="PF02525">
    <property type="entry name" value="Flavodoxin_2"/>
    <property type="match status" value="1"/>
</dbReference>
<evidence type="ECO:0000256" key="3">
    <source>
        <dbReference type="ARBA" id="ARBA00023002"/>
    </source>
</evidence>
<evidence type="ECO:0000256" key="4">
    <source>
        <dbReference type="ARBA" id="ARBA00023027"/>
    </source>
</evidence>
<protein>
    <recommendedName>
        <fullName evidence="6">FMN dependent NADH:quinone oxidoreductase</fullName>
        <ecNumber evidence="6">1.6.5.-</ecNumber>
    </recommendedName>
    <alternativeName>
        <fullName evidence="6">Azo-dye reductase</fullName>
    </alternativeName>
    <alternativeName>
        <fullName evidence="6">FMN-dependent NADH-azo compound oxidoreductase</fullName>
    </alternativeName>
    <alternativeName>
        <fullName evidence="6">FMN-dependent NADH-azoreductase</fullName>
        <ecNumber evidence="6">1.7.1.17</ecNumber>
    </alternativeName>
</protein>
<dbReference type="InterPro" id="IPR029039">
    <property type="entry name" value="Flavoprotein-like_sf"/>
</dbReference>
<dbReference type="InterPro" id="IPR050104">
    <property type="entry name" value="FMN-dep_NADH:Q_OxRdtase_AzoR1"/>
</dbReference>
<dbReference type="InterPro" id="IPR023048">
    <property type="entry name" value="NADH:quinone_OxRdtase_FMN_depd"/>
</dbReference>
<dbReference type="GO" id="GO:0009055">
    <property type="term" value="F:electron transfer activity"/>
    <property type="evidence" value="ECO:0007669"/>
    <property type="project" value="UniProtKB-UniRule"/>
</dbReference>
<dbReference type="AlphaFoldDB" id="A0A6P1DY30"/>
<keyword evidence="9" id="KW-1185">Reference proteome</keyword>
<evidence type="ECO:0000256" key="1">
    <source>
        <dbReference type="ARBA" id="ARBA00022630"/>
    </source>
</evidence>
<dbReference type="InterPro" id="IPR003680">
    <property type="entry name" value="Flavodoxin_fold"/>
</dbReference>
<dbReference type="EMBL" id="JAAIJR010000157">
    <property type="protein sequence ID" value="NEX23108.1"/>
    <property type="molecule type" value="Genomic_DNA"/>
</dbReference>
<sequence>MRTLIVKYLPRIPRSHSAKLLERFQQKIEGLSTIEEIDLIQKPPPFFDREALNYYVKRDYLKQEIGSEGKQRLEPFDALTRQFMGADVVAMAFPMHNFSFPGIVKTYFDAVMLKEHTWTSGPTGYAGLMKEKRAITMSASGGPYLDPPNPWDHLTTLVRTEFQFMGFAEIEPVLAEGMNISEDYKESSLDRCYEQIHEIVDRWYTAESTG</sequence>
<comment type="catalytic activity">
    <reaction evidence="6">
        <text>2 a quinone + NADH + H(+) = 2 a 1,4-benzosemiquinone + NAD(+)</text>
        <dbReference type="Rhea" id="RHEA:65952"/>
        <dbReference type="ChEBI" id="CHEBI:15378"/>
        <dbReference type="ChEBI" id="CHEBI:57540"/>
        <dbReference type="ChEBI" id="CHEBI:57945"/>
        <dbReference type="ChEBI" id="CHEBI:132124"/>
        <dbReference type="ChEBI" id="CHEBI:134225"/>
    </reaction>
</comment>
<evidence type="ECO:0000256" key="5">
    <source>
        <dbReference type="ARBA" id="ARBA00048542"/>
    </source>
</evidence>
<reference evidence="8 9" key="2">
    <citation type="submission" date="2020-02" db="EMBL/GenBank/DDBJ databases">
        <title>Genome sequences of Thiorhodococcus mannitoliphagus and Thiorhodococcus minor, purple sulfur photosynthetic bacteria in the gammaproteobacterial family, Chromatiaceae.</title>
        <authorList>
            <person name="Aviles F.A."/>
            <person name="Meyer T.E."/>
            <person name="Kyndt J.A."/>
        </authorList>
    </citation>
    <scope>NUCLEOTIDE SEQUENCE [LARGE SCALE GENOMIC DNA]</scope>
    <source>
        <strain evidence="8 9">DSM 18266</strain>
    </source>
</reference>
<dbReference type="Proteomes" id="UP000471640">
    <property type="component" value="Unassembled WGS sequence"/>
</dbReference>
<dbReference type="EC" id="1.7.1.17" evidence="6"/>
<keyword evidence="4 6" id="KW-0520">NAD</keyword>
<proteinExistence type="inferred from homology"/>
<dbReference type="SUPFAM" id="SSF52218">
    <property type="entry name" value="Flavoproteins"/>
    <property type="match status" value="1"/>
</dbReference>
<evidence type="ECO:0000259" key="7">
    <source>
        <dbReference type="Pfam" id="PF02525"/>
    </source>
</evidence>
<dbReference type="Gene3D" id="3.40.50.360">
    <property type="match status" value="1"/>
</dbReference>
<comment type="caution">
    <text evidence="6">Lacks conserved residue(s) required for the propagation of feature annotation.</text>
</comment>
<dbReference type="GO" id="GO:0016655">
    <property type="term" value="F:oxidoreductase activity, acting on NAD(P)H, quinone or similar compound as acceptor"/>
    <property type="evidence" value="ECO:0007669"/>
    <property type="project" value="InterPro"/>
</dbReference>
<accession>A0A6P1DY30</accession>
<keyword evidence="3 6" id="KW-0560">Oxidoreductase</keyword>
<comment type="catalytic activity">
    <reaction evidence="5">
        <text>N,N-dimethyl-1,4-phenylenediamine + anthranilate + 2 NAD(+) = 2-(4-dimethylaminophenyl)diazenylbenzoate + 2 NADH + 2 H(+)</text>
        <dbReference type="Rhea" id="RHEA:55872"/>
        <dbReference type="ChEBI" id="CHEBI:15378"/>
        <dbReference type="ChEBI" id="CHEBI:15783"/>
        <dbReference type="ChEBI" id="CHEBI:16567"/>
        <dbReference type="ChEBI" id="CHEBI:57540"/>
        <dbReference type="ChEBI" id="CHEBI:57945"/>
        <dbReference type="ChEBI" id="CHEBI:71579"/>
        <dbReference type="EC" id="1.7.1.17"/>
    </reaction>
    <physiologicalReaction direction="right-to-left" evidence="5">
        <dbReference type="Rhea" id="RHEA:55874"/>
    </physiologicalReaction>
</comment>
<evidence type="ECO:0000313" key="9">
    <source>
        <dbReference type="Proteomes" id="UP000471640"/>
    </source>
</evidence>
<comment type="similarity">
    <text evidence="6">Belongs to the azoreductase type 1 family.</text>
</comment>
<reference evidence="9" key="1">
    <citation type="journal article" date="2020" name="Microbiol. Resour. Announc.">
        <title>Draft Genome Sequences of Thiorhodococcus mannitoliphagus and Thiorhodococcus minor, Purple Sulfur Photosynthetic Bacteria in the Gammaproteobacterial Family Chromatiaceae.</title>
        <authorList>
            <person name="Aviles F.A."/>
            <person name="Meyer T.E."/>
            <person name="Kyndt J.A."/>
        </authorList>
    </citation>
    <scope>NUCLEOTIDE SEQUENCE [LARGE SCALE GENOMIC DNA]</scope>
    <source>
        <strain evidence="9">DSM 18266</strain>
    </source>
</reference>